<evidence type="ECO:0000259" key="1">
    <source>
        <dbReference type="SMART" id="SM00849"/>
    </source>
</evidence>
<dbReference type="SMART" id="SM00849">
    <property type="entry name" value="Lactamase_B"/>
    <property type="match status" value="1"/>
</dbReference>
<accession>A0A0A0I3L2</accession>
<proteinExistence type="predicted"/>
<dbReference type="Proteomes" id="UP000030012">
    <property type="component" value="Unassembled WGS sequence"/>
</dbReference>
<organism evidence="2 3">
    <name type="scientific">Clostridium novyi A str. 4552</name>
    <dbReference type="NCBI Taxonomy" id="1444289"/>
    <lineage>
        <taxon>Bacteria</taxon>
        <taxon>Bacillati</taxon>
        <taxon>Bacillota</taxon>
        <taxon>Clostridia</taxon>
        <taxon>Eubacteriales</taxon>
        <taxon>Clostridiaceae</taxon>
        <taxon>Clostridium</taxon>
    </lineage>
</organism>
<comment type="caution">
    <text evidence="2">The sequence shown here is derived from an EMBL/GenBank/DDBJ whole genome shotgun (WGS) entry which is preliminary data.</text>
</comment>
<dbReference type="OrthoDB" id="9800940at2"/>
<evidence type="ECO:0000313" key="3">
    <source>
        <dbReference type="Proteomes" id="UP000030012"/>
    </source>
</evidence>
<feature type="domain" description="Metallo-beta-lactamase" evidence="1">
    <location>
        <begin position="18"/>
        <end position="188"/>
    </location>
</feature>
<dbReference type="RefSeq" id="WP_039255841.1">
    <property type="nucleotide sequence ID" value="NZ_JENJ01000045.1"/>
</dbReference>
<name>A0A0A0I3L2_CLONO</name>
<dbReference type="PANTHER" id="PTHR46018:SF4">
    <property type="entry name" value="METALLO-HYDROLASE YHFI-RELATED"/>
    <property type="match status" value="1"/>
</dbReference>
<dbReference type="Gene3D" id="3.60.15.10">
    <property type="entry name" value="Ribonuclease Z/Hydroxyacylglutathione hydrolase-like"/>
    <property type="match status" value="1"/>
</dbReference>
<gene>
    <name evidence="2" type="ORF">Z968_09690</name>
</gene>
<protein>
    <submittedName>
        <fullName evidence="2">Metallo-beta-lactamase</fullName>
    </submittedName>
</protein>
<dbReference type="EMBL" id="JENJ01000045">
    <property type="protein sequence ID" value="KGM95203.1"/>
    <property type="molecule type" value="Genomic_DNA"/>
</dbReference>
<reference evidence="2 3" key="1">
    <citation type="submission" date="2014-01" db="EMBL/GenBank/DDBJ databases">
        <title>Plasmidome dynamics in the species complex Clostridium novyi sensu lato converts strains of independent lineages into distinctly different pathogens.</title>
        <authorList>
            <person name="Skarin H."/>
            <person name="Segerman B."/>
        </authorList>
    </citation>
    <scope>NUCLEOTIDE SEQUENCE [LARGE SCALE GENOMIC DNA]</scope>
    <source>
        <strain evidence="2 3">4552</strain>
    </source>
</reference>
<dbReference type="SUPFAM" id="SSF56281">
    <property type="entry name" value="Metallo-hydrolase/oxidoreductase"/>
    <property type="match status" value="1"/>
</dbReference>
<dbReference type="InterPro" id="IPR036866">
    <property type="entry name" value="RibonucZ/Hydroxyglut_hydro"/>
</dbReference>
<evidence type="ECO:0000313" key="2">
    <source>
        <dbReference type="EMBL" id="KGM95203.1"/>
    </source>
</evidence>
<dbReference type="InterPro" id="IPR001279">
    <property type="entry name" value="Metallo-B-lactamas"/>
</dbReference>
<dbReference type="Pfam" id="PF12706">
    <property type="entry name" value="Lactamase_B_2"/>
    <property type="match status" value="1"/>
</dbReference>
<sequence length="243" mass="27109">MKITVIGCWGSFPEKDEATNGYLLQTEGHNILVDCGSGVLSKVQNYIPLNEIDTVVLSHYHGDHAADVAPLQYEALMSRKMGIRKEDLKIYCHNLTDDFNKLTLKGASQGNKIDDNTEINIGDLKVTFRWVKHAVPTLAMRFEQNGKSFVYSGDTEWCDGIVDISKDADLFICECNLFNRDLGKVNGHLTAGEVGKIAKMNNVKKLVLSHLPHNGDTDDLLREAKEEFNGDVCKAYLGEVFEL</sequence>
<dbReference type="AlphaFoldDB" id="A0A0A0I3L2"/>
<dbReference type="GO" id="GO:0042781">
    <property type="term" value="F:3'-tRNA processing endoribonuclease activity"/>
    <property type="evidence" value="ECO:0007669"/>
    <property type="project" value="TreeGrafter"/>
</dbReference>
<dbReference type="CDD" id="cd07716">
    <property type="entry name" value="RNaseZ_short-form-like_MBL-fold"/>
    <property type="match status" value="1"/>
</dbReference>
<dbReference type="PANTHER" id="PTHR46018">
    <property type="entry name" value="ZINC PHOSPHODIESTERASE ELAC PROTEIN 1"/>
    <property type="match status" value="1"/>
</dbReference>